<evidence type="ECO:0000256" key="1">
    <source>
        <dbReference type="SAM" id="Coils"/>
    </source>
</evidence>
<keyword evidence="1" id="KW-0175">Coiled coil</keyword>
<feature type="region of interest" description="Disordered" evidence="2">
    <location>
        <begin position="328"/>
        <end position="381"/>
    </location>
</feature>
<evidence type="ECO:0000256" key="2">
    <source>
        <dbReference type="SAM" id="MobiDB-lite"/>
    </source>
</evidence>
<feature type="compositionally biased region" description="Polar residues" evidence="2">
    <location>
        <begin position="368"/>
        <end position="381"/>
    </location>
</feature>
<feature type="compositionally biased region" description="Basic and acidic residues" evidence="2">
    <location>
        <begin position="342"/>
        <end position="356"/>
    </location>
</feature>
<reference evidence="3 4" key="1">
    <citation type="submission" date="2022-06" db="EMBL/GenBank/DDBJ databases">
        <title>Genomic Encyclopedia of Archaeal and Bacterial Type Strains, Phase II (KMG-II): from individual species to whole genera.</title>
        <authorList>
            <person name="Goeker M."/>
        </authorList>
    </citation>
    <scope>NUCLEOTIDE SEQUENCE [LARGE SCALE GENOMIC DNA]</scope>
    <source>
        <strain evidence="3 4">DSM 44693</strain>
    </source>
</reference>
<feature type="coiled-coil region" evidence="1">
    <location>
        <begin position="55"/>
        <end position="82"/>
    </location>
</feature>
<feature type="coiled-coil region" evidence="1">
    <location>
        <begin position="141"/>
        <end position="168"/>
    </location>
</feature>
<protein>
    <submittedName>
        <fullName evidence="3">DivIVA protein</fullName>
    </submittedName>
</protein>
<gene>
    <name evidence="3" type="ORF">LX13_004579</name>
</gene>
<dbReference type="Gene3D" id="1.20.5.170">
    <property type="match status" value="1"/>
</dbReference>
<keyword evidence="4" id="KW-1185">Reference proteome</keyword>
<name>A0ABT1HLB8_9NOCA</name>
<dbReference type="Proteomes" id="UP001206895">
    <property type="component" value="Unassembled WGS sequence"/>
</dbReference>
<proteinExistence type="predicted"/>
<dbReference type="EMBL" id="JAMTCJ010000004">
    <property type="protein sequence ID" value="MCP2178738.1"/>
    <property type="molecule type" value="Genomic_DNA"/>
</dbReference>
<evidence type="ECO:0000313" key="3">
    <source>
        <dbReference type="EMBL" id="MCP2178738.1"/>
    </source>
</evidence>
<comment type="caution">
    <text evidence="3">The sequence shown here is derived from an EMBL/GenBank/DDBJ whole genome shotgun (WGS) entry which is preliminary data.</text>
</comment>
<feature type="coiled-coil region" evidence="1">
    <location>
        <begin position="192"/>
        <end position="230"/>
    </location>
</feature>
<sequence>MKSAPPRKLCAMSEHDHASQSGLPFAIAMRGYDREQVSEFFKRSDAEMRVIAADRDAAASNARELAEHLDDARDEIEQLRRDVDSLSVPVSTAQGMSDRISRMLQLAADEASEMRATAQSEAAELLSVARQEAAALRADAAEEASSTLAAANVESQRLRTEASRLEGDARKRSEDNAAFIADRTAAMETEHKRTMTAAKQEAERIVANARAEAEEIDVQAQRNRERVQEDFDVTMAARRDKAVTAVKELELSSEATARDLIDNASAESDRLLAHSHSIATDRVTRSSELVHSARQLRSRMLAQLSEVRTQLDDLPRLLAELEDEKELVDTDSTDLLNSGLAEHAKISRSTDGRSPGDAETTADDQDEQGSNRTTPMSQSYR</sequence>
<accession>A0ABT1HLB8</accession>
<evidence type="ECO:0000313" key="4">
    <source>
        <dbReference type="Proteomes" id="UP001206895"/>
    </source>
</evidence>
<organism evidence="3 4">
    <name type="scientific">Williamsia maris</name>
    <dbReference type="NCBI Taxonomy" id="72806"/>
    <lineage>
        <taxon>Bacteria</taxon>
        <taxon>Bacillati</taxon>
        <taxon>Actinomycetota</taxon>
        <taxon>Actinomycetes</taxon>
        <taxon>Mycobacteriales</taxon>
        <taxon>Nocardiaceae</taxon>
        <taxon>Williamsia</taxon>
    </lineage>
</organism>